<feature type="compositionally biased region" description="Basic and acidic residues" evidence="2">
    <location>
        <begin position="1"/>
        <end position="10"/>
    </location>
</feature>
<feature type="domain" description="CCHC-type" evidence="3">
    <location>
        <begin position="118"/>
        <end position="134"/>
    </location>
</feature>
<accession>A0A699K7G4</accession>
<name>A0A699K7G4_TANCI</name>
<feature type="region of interest" description="Disordered" evidence="2">
    <location>
        <begin position="1"/>
        <end position="21"/>
    </location>
</feature>
<feature type="compositionally biased region" description="Basic and acidic residues" evidence="2">
    <location>
        <begin position="91"/>
        <end position="110"/>
    </location>
</feature>
<organism evidence="4">
    <name type="scientific">Tanacetum cinerariifolium</name>
    <name type="common">Dalmatian daisy</name>
    <name type="synonym">Chrysanthemum cinerariifolium</name>
    <dbReference type="NCBI Taxonomy" id="118510"/>
    <lineage>
        <taxon>Eukaryota</taxon>
        <taxon>Viridiplantae</taxon>
        <taxon>Streptophyta</taxon>
        <taxon>Embryophyta</taxon>
        <taxon>Tracheophyta</taxon>
        <taxon>Spermatophyta</taxon>
        <taxon>Magnoliopsida</taxon>
        <taxon>eudicotyledons</taxon>
        <taxon>Gunneridae</taxon>
        <taxon>Pentapetalae</taxon>
        <taxon>asterids</taxon>
        <taxon>campanulids</taxon>
        <taxon>Asterales</taxon>
        <taxon>Asteraceae</taxon>
        <taxon>Asteroideae</taxon>
        <taxon>Anthemideae</taxon>
        <taxon>Anthemidinae</taxon>
        <taxon>Tanacetum</taxon>
    </lineage>
</organism>
<dbReference type="InterPro" id="IPR001878">
    <property type="entry name" value="Znf_CCHC"/>
</dbReference>
<dbReference type="AlphaFoldDB" id="A0A699K7G4"/>
<dbReference type="PROSITE" id="PS50158">
    <property type="entry name" value="ZF_CCHC"/>
    <property type="match status" value="1"/>
</dbReference>
<dbReference type="Gene3D" id="4.10.60.10">
    <property type="entry name" value="Zinc finger, CCHC-type"/>
    <property type="match status" value="1"/>
</dbReference>
<evidence type="ECO:0000313" key="4">
    <source>
        <dbReference type="EMBL" id="GFA79095.1"/>
    </source>
</evidence>
<dbReference type="GO" id="GO:0003676">
    <property type="term" value="F:nucleic acid binding"/>
    <property type="evidence" value="ECO:0007669"/>
    <property type="project" value="InterPro"/>
</dbReference>
<comment type="caution">
    <text evidence="4">The sequence shown here is derived from an EMBL/GenBank/DDBJ whole genome shotgun (WGS) entry which is preliminary data.</text>
</comment>
<keyword evidence="1" id="KW-0479">Metal-binding</keyword>
<keyword evidence="1" id="KW-0862">Zinc</keyword>
<dbReference type="SUPFAM" id="SSF57756">
    <property type="entry name" value="Retrovirus zinc finger-like domains"/>
    <property type="match status" value="1"/>
</dbReference>
<dbReference type="EMBL" id="BKCJ010488499">
    <property type="protein sequence ID" value="GFA79095.1"/>
    <property type="molecule type" value="Genomic_DNA"/>
</dbReference>
<gene>
    <name evidence="4" type="ORF">Tci_651067</name>
</gene>
<reference evidence="4" key="1">
    <citation type="journal article" date="2019" name="Sci. Rep.">
        <title>Draft genome of Tanacetum cinerariifolium, the natural source of mosquito coil.</title>
        <authorList>
            <person name="Yamashiro T."/>
            <person name="Shiraishi A."/>
            <person name="Satake H."/>
            <person name="Nakayama K."/>
        </authorList>
    </citation>
    <scope>NUCLEOTIDE SEQUENCE</scope>
</reference>
<proteinExistence type="predicted"/>
<evidence type="ECO:0000256" key="2">
    <source>
        <dbReference type="SAM" id="MobiDB-lite"/>
    </source>
</evidence>
<evidence type="ECO:0000256" key="1">
    <source>
        <dbReference type="PROSITE-ProRule" id="PRU00047"/>
    </source>
</evidence>
<evidence type="ECO:0000259" key="3">
    <source>
        <dbReference type="PROSITE" id="PS50158"/>
    </source>
</evidence>
<keyword evidence="1" id="KW-0863">Zinc-finger</keyword>
<feature type="region of interest" description="Disordered" evidence="2">
    <location>
        <begin position="83"/>
        <end position="110"/>
    </location>
</feature>
<feature type="non-terminal residue" evidence="4">
    <location>
        <position position="236"/>
    </location>
</feature>
<dbReference type="InterPro" id="IPR036875">
    <property type="entry name" value="Znf_CCHC_sf"/>
</dbReference>
<dbReference type="GO" id="GO:0008270">
    <property type="term" value="F:zinc ion binding"/>
    <property type="evidence" value="ECO:0007669"/>
    <property type="project" value="UniProtKB-KW"/>
</dbReference>
<sequence length="236" mass="26995">MNYLEEKTDGEAMTNSTQNDPLAFVAKKTKVTKRKEKVKVQSESEESDDEDISDLKKITALLAKAFNRKKYYAKSTNNNLRTSLASSSVNKKPEYVKSVEKKEDKKVDEKKRDMSKVKCYNCKKEGYFAKDCKKEKDQAWMESSSDSDQEINANMVFMAQIEKVLSDSGESSSSAKETIVKVAYYTSESESESEYETLDYYDDSTNYGLFVNDNDDQEIFHDAIESGSENFIENHI</sequence>
<protein>
    <recommendedName>
        <fullName evidence="3">CCHC-type domain-containing protein</fullName>
    </recommendedName>
</protein>